<dbReference type="EMBL" id="LLWF02000007">
    <property type="protein sequence ID" value="ONH84461.1"/>
    <property type="molecule type" value="Genomic_DNA"/>
</dbReference>
<accession>A0A1S8D831</accession>
<gene>
    <name evidence="6" type="ORF">APZ41_004285</name>
</gene>
<reference evidence="6" key="1">
    <citation type="submission" date="2016-12" db="EMBL/GenBank/DDBJ databases">
        <title>Draft genome sequence of Roseomonas mucosa strain AU37, isolated from a peripheral intravenous catheter.</title>
        <authorList>
            <person name="Choudhury M.A."/>
            <person name="Sidjabat H.E."/>
            <person name="Wailan A.M."/>
            <person name="Zhang L."/>
            <person name="Marsh N.M."/>
            <person name="Rickard C.M."/>
            <person name="Davies M."/>
            <person name="Mcmillan D.J."/>
        </authorList>
    </citation>
    <scope>NUCLEOTIDE SEQUENCE [LARGE SCALE GENOMIC DNA]</scope>
    <source>
        <strain evidence="6">AU37</strain>
    </source>
</reference>
<name>A0A1S8D831_9PROT</name>
<evidence type="ECO:0000256" key="1">
    <source>
        <dbReference type="ARBA" id="ARBA00023015"/>
    </source>
</evidence>
<evidence type="ECO:0000313" key="6">
    <source>
        <dbReference type="EMBL" id="ONH84461.1"/>
    </source>
</evidence>
<dbReference type="SUPFAM" id="SSF48008">
    <property type="entry name" value="GntR ligand-binding domain-like"/>
    <property type="match status" value="1"/>
</dbReference>
<evidence type="ECO:0000259" key="5">
    <source>
        <dbReference type="SMART" id="SM00895"/>
    </source>
</evidence>
<dbReference type="InterPro" id="IPR011711">
    <property type="entry name" value="GntR_C"/>
</dbReference>
<feature type="region of interest" description="Disordered" evidence="4">
    <location>
        <begin position="213"/>
        <end position="232"/>
    </location>
</feature>
<sequence>MVAIVEQALLDRDSPNLRSRAYDSFTRHLLARDLRAGQFISQRELVEMTQLPLAAIREMIPRLEAEGLVRTVPNRGMQIPHVDLGLIREAFQLRLFLEREAVASFTRTASDETIAALESEHQAIIGECRAAAASGGITAAHVQHAQDIDWSLHTSIINALNNSIIADIYRVNSIKIRLIKQEQTRLNETVLLPTMEEHLAVIAAIRSRDPQQAADAMGEHVNSARDRAMGLR</sequence>
<evidence type="ECO:0000256" key="4">
    <source>
        <dbReference type="SAM" id="MobiDB-lite"/>
    </source>
</evidence>
<dbReference type="GO" id="GO:0003700">
    <property type="term" value="F:DNA-binding transcription factor activity"/>
    <property type="evidence" value="ECO:0007669"/>
    <property type="project" value="InterPro"/>
</dbReference>
<dbReference type="SUPFAM" id="SSF46785">
    <property type="entry name" value="Winged helix' DNA-binding domain"/>
    <property type="match status" value="1"/>
</dbReference>
<dbReference type="Proteomes" id="UP000054844">
    <property type="component" value="Unassembled WGS sequence"/>
</dbReference>
<evidence type="ECO:0000313" key="7">
    <source>
        <dbReference type="Proteomes" id="UP000054844"/>
    </source>
</evidence>
<evidence type="ECO:0000256" key="3">
    <source>
        <dbReference type="ARBA" id="ARBA00023163"/>
    </source>
</evidence>
<dbReference type="Gene3D" id="1.20.120.530">
    <property type="entry name" value="GntR ligand-binding domain-like"/>
    <property type="match status" value="1"/>
</dbReference>
<keyword evidence="3" id="KW-0804">Transcription</keyword>
<comment type="caution">
    <text evidence="6">The sequence shown here is derived from an EMBL/GenBank/DDBJ whole genome shotgun (WGS) entry which is preliminary data.</text>
</comment>
<dbReference type="PANTHER" id="PTHR43537:SF5">
    <property type="entry name" value="UXU OPERON TRANSCRIPTIONAL REGULATOR"/>
    <property type="match status" value="1"/>
</dbReference>
<keyword evidence="1" id="KW-0805">Transcription regulation</keyword>
<dbReference type="InterPro" id="IPR008920">
    <property type="entry name" value="TF_FadR/GntR_C"/>
</dbReference>
<dbReference type="Gene3D" id="1.10.10.10">
    <property type="entry name" value="Winged helix-like DNA-binding domain superfamily/Winged helix DNA-binding domain"/>
    <property type="match status" value="1"/>
</dbReference>
<keyword evidence="7" id="KW-1185">Reference proteome</keyword>
<dbReference type="STRING" id="207340.APZ41_004285"/>
<organism evidence="6 7">
    <name type="scientific">Roseomonas mucosa</name>
    <dbReference type="NCBI Taxonomy" id="207340"/>
    <lineage>
        <taxon>Bacteria</taxon>
        <taxon>Pseudomonadati</taxon>
        <taxon>Pseudomonadota</taxon>
        <taxon>Alphaproteobacteria</taxon>
        <taxon>Acetobacterales</taxon>
        <taxon>Roseomonadaceae</taxon>
        <taxon>Roseomonas</taxon>
    </lineage>
</organism>
<dbReference type="InterPro" id="IPR036388">
    <property type="entry name" value="WH-like_DNA-bd_sf"/>
</dbReference>
<evidence type="ECO:0000256" key="2">
    <source>
        <dbReference type="ARBA" id="ARBA00023125"/>
    </source>
</evidence>
<dbReference type="PANTHER" id="PTHR43537">
    <property type="entry name" value="TRANSCRIPTIONAL REGULATOR, GNTR FAMILY"/>
    <property type="match status" value="1"/>
</dbReference>
<keyword evidence="2" id="KW-0238">DNA-binding</keyword>
<dbReference type="Pfam" id="PF00392">
    <property type="entry name" value="GntR"/>
    <property type="match status" value="1"/>
</dbReference>
<feature type="compositionally biased region" description="Basic and acidic residues" evidence="4">
    <location>
        <begin position="222"/>
        <end position="232"/>
    </location>
</feature>
<feature type="domain" description="GntR C-terminal" evidence="5">
    <location>
        <begin position="89"/>
        <end position="223"/>
    </location>
</feature>
<dbReference type="SMART" id="SM00895">
    <property type="entry name" value="FCD"/>
    <property type="match status" value="1"/>
</dbReference>
<dbReference type="AlphaFoldDB" id="A0A1S8D831"/>
<dbReference type="GO" id="GO:0003677">
    <property type="term" value="F:DNA binding"/>
    <property type="evidence" value="ECO:0007669"/>
    <property type="project" value="UniProtKB-KW"/>
</dbReference>
<protein>
    <submittedName>
        <fullName evidence="6">GntR family transcriptional regulator</fullName>
    </submittedName>
</protein>
<dbReference type="RefSeq" id="WP_076970100.1">
    <property type="nucleotide sequence ID" value="NZ_LLWF02000007.1"/>
</dbReference>
<proteinExistence type="predicted"/>
<dbReference type="InterPro" id="IPR036390">
    <property type="entry name" value="WH_DNA-bd_sf"/>
</dbReference>
<dbReference type="InterPro" id="IPR000524">
    <property type="entry name" value="Tscrpt_reg_HTH_GntR"/>
</dbReference>
<dbReference type="Pfam" id="PF07729">
    <property type="entry name" value="FCD"/>
    <property type="match status" value="1"/>
</dbReference>
<dbReference type="OrthoDB" id="7768882at2"/>